<keyword evidence="1" id="KW-0732">Signal</keyword>
<dbReference type="InterPro" id="IPR054550">
    <property type="entry name" value="Mala_s_1-like"/>
</dbReference>
<dbReference type="Proteomes" id="UP001275084">
    <property type="component" value="Unassembled WGS sequence"/>
</dbReference>
<feature type="chain" id="PRO_5042510666" description="TRI14-like protein" evidence="1">
    <location>
        <begin position="20"/>
        <end position="382"/>
    </location>
</feature>
<feature type="signal peptide" evidence="1">
    <location>
        <begin position="1"/>
        <end position="19"/>
    </location>
</feature>
<dbReference type="CDD" id="cd12811">
    <property type="entry name" value="MALA"/>
    <property type="match status" value="1"/>
</dbReference>
<evidence type="ECO:0000256" key="1">
    <source>
        <dbReference type="SAM" id="SignalP"/>
    </source>
</evidence>
<dbReference type="EMBL" id="JAUIQD010000004">
    <property type="protein sequence ID" value="KAK3353819.1"/>
    <property type="molecule type" value="Genomic_DNA"/>
</dbReference>
<gene>
    <name evidence="2" type="ORF">B0T25DRAFT_502906</name>
</gene>
<reference evidence="2" key="1">
    <citation type="journal article" date="2023" name="Mol. Phylogenet. Evol.">
        <title>Genome-scale phylogeny and comparative genomics of the fungal order Sordariales.</title>
        <authorList>
            <person name="Hensen N."/>
            <person name="Bonometti L."/>
            <person name="Westerberg I."/>
            <person name="Brannstrom I.O."/>
            <person name="Guillou S."/>
            <person name="Cros-Aarteil S."/>
            <person name="Calhoun S."/>
            <person name="Haridas S."/>
            <person name="Kuo A."/>
            <person name="Mondo S."/>
            <person name="Pangilinan J."/>
            <person name="Riley R."/>
            <person name="LaButti K."/>
            <person name="Andreopoulos B."/>
            <person name="Lipzen A."/>
            <person name="Chen C."/>
            <person name="Yan M."/>
            <person name="Daum C."/>
            <person name="Ng V."/>
            <person name="Clum A."/>
            <person name="Steindorff A."/>
            <person name="Ohm R.A."/>
            <person name="Martin F."/>
            <person name="Silar P."/>
            <person name="Natvig D.O."/>
            <person name="Lalanne C."/>
            <person name="Gautier V."/>
            <person name="Ament-Velasquez S.L."/>
            <person name="Kruys A."/>
            <person name="Hutchinson M.I."/>
            <person name="Powell A.J."/>
            <person name="Barry K."/>
            <person name="Miller A.N."/>
            <person name="Grigoriev I.V."/>
            <person name="Debuchy R."/>
            <person name="Gladieux P."/>
            <person name="Hiltunen Thoren M."/>
            <person name="Johannesson H."/>
        </authorList>
    </citation>
    <scope>NUCLEOTIDE SEQUENCE</scope>
    <source>
        <strain evidence="2">CBS 955.72</strain>
    </source>
</reference>
<keyword evidence="3" id="KW-1185">Reference proteome</keyword>
<protein>
    <recommendedName>
        <fullName evidence="4">TRI14-like protein</fullName>
    </recommendedName>
</protein>
<comment type="caution">
    <text evidence="2">The sequence shown here is derived from an EMBL/GenBank/DDBJ whole genome shotgun (WGS) entry which is preliminary data.</text>
</comment>
<name>A0AAJ0HJM2_9PEZI</name>
<evidence type="ECO:0008006" key="4">
    <source>
        <dbReference type="Google" id="ProtNLM"/>
    </source>
</evidence>
<reference evidence="2" key="2">
    <citation type="submission" date="2023-06" db="EMBL/GenBank/DDBJ databases">
        <authorList>
            <consortium name="Lawrence Berkeley National Laboratory"/>
            <person name="Haridas S."/>
            <person name="Hensen N."/>
            <person name="Bonometti L."/>
            <person name="Westerberg I."/>
            <person name="Brannstrom I.O."/>
            <person name="Guillou S."/>
            <person name="Cros-Aarteil S."/>
            <person name="Calhoun S."/>
            <person name="Kuo A."/>
            <person name="Mondo S."/>
            <person name="Pangilinan J."/>
            <person name="Riley R."/>
            <person name="Labutti K."/>
            <person name="Andreopoulos B."/>
            <person name="Lipzen A."/>
            <person name="Chen C."/>
            <person name="Yanf M."/>
            <person name="Daum C."/>
            <person name="Ng V."/>
            <person name="Clum A."/>
            <person name="Steindorff A."/>
            <person name="Ohm R."/>
            <person name="Martin F."/>
            <person name="Silar P."/>
            <person name="Natvig D."/>
            <person name="Lalanne C."/>
            <person name="Gautier V."/>
            <person name="Ament-Velasquez S.L."/>
            <person name="Kruys A."/>
            <person name="Hutchinson M.I."/>
            <person name="Powell A.J."/>
            <person name="Barry K."/>
            <person name="Miller A.N."/>
            <person name="Grigoriev I.V."/>
            <person name="Debuchy R."/>
            <person name="Gladieux P."/>
            <person name="Thoren M.H."/>
            <person name="Johannesson H."/>
        </authorList>
    </citation>
    <scope>NUCLEOTIDE SEQUENCE</scope>
    <source>
        <strain evidence="2">CBS 955.72</strain>
    </source>
</reference>
<accession>A0AAJ0HJM2</accession>
<evidence type="ECO:0000313" key="2">
    <source>
        <dbReference type="EMBL" id="KAK3353819.1"/>
    </source>
</evidence>
<dbReference type="SUPFAM" id="SSF63825">
    <property type="entry name" value="YWTD domain"/>
    <property type="match status" value="1"/>
</dbReference>
<proteinExistence type="predicted"/>
<dbReference type="AlphaFoldDB" id="A0AAJ0HJM2"/>
<sequence length="382" mass="41364">MWAVSFLCVAALLAPSVRGRVLLRRDTKVTFRDEELQKPGDLPVVTAPASGCPPFKKGTFNIDAYQLYPENMDWDAKLCQVYVGILFNASFGIYDPYQDKLDVISFPGSSLVKEFHVGGVAWDKYSGLASVIVGQGNAFETSGANISGDNFIKKYDPRTRKFLWSLNITAVTKGVYGGFNDITHDAAGNTYFCGTFPSSILKVDPQGTAVVPWYLPETVNHTIRGYSGIAIHGNTIITLDSLTGKFFRFDATAATGTPIPVPHTPDESITRGDAIRLPLKYGGNVLLVAQNTRGVAVLRSKDASWTAAEYLGLIPTDPSLPQGALTTSVTQIDDRIYAVTDWFADPVVPGTVAGNKTSFPMVDITSKIDELLGQGKRGKHQG</sequence>
<evidence type="ECO:0000313" key="3">
    <source>
        <dbReference type="Proteomes" id="UP001275084"/>
    </source>
</evidence>
<organism evidence="2 3">
    <name type="scientific">Lasiosphaeria hispida</name>
    <dbReference type="NCBI Taxonomy" id="260671"/>
    <lineage>
        <taxon>Eukaryota</taxon>
        <taxon>Fungi</taxon>
        <taxon>Dikarya</taxon>
        <taxon>Ascomycota</taxon>
        <taxon>Pezizomycotina</taxon>
        <taxon>Sordariomycetes</taxon>
        <taxon>Sordariomycetidae</taxon>
        <taxon>Sordariales</taxon>
        <taxon>Lasiosphaeriaceae</taxon>
        <taxon>Lasiosphaeria</taxon>
    </lineage>
</organism>